<dbReference type="Gene3D" id="3.30.70.1430">
    <property type="entry name" value="Multidrug efflux transporter AcrB pore domain"/>
    <property type="match status" value="2"/>
</dbReference>
<feature type="transmembrane region" description="Helical" evidence="1">
    <location>
        <begin position="392"/>
        <end position="416"/>
    </location>
</feature>
<feature type="transmembrane region" description="Helical" evidence="1">
    <location>
        <begin position="20"/>
        <end position="40"/>
    </location>
</feature>
<dbReference type="SUPFAM" id="SSF82714">
    <property type="entry name" value="Multidrug efflux transporter AcrB TolC docking domain, DN and DC subdomains"/>
    <property type="match status" value="2"/>
</dbReference>
<feature type="transmembrane region" description="Helical" evidence="1">
    <location>
        <begin position="907"/>
        <end position="927"/>
    </location>
</feature>
<feature type="transmembrane region" description="Helical" evidence="1">
    <location>
        <begin position="933"/>
        <end position="958"/>
    </location>
</feature>
<dbReference type="Gene3D" id="3.30.2090.10">
    <property type="entry name" value="Multidrug efflux transporter AcrB TolC docking domain, DN and DC subdomains"/>
    <property type="match status" value="2"/>
</dbReference>
<keyword evidence="3" id="KW-1185">Reference proteome</keyword>
<dbReference type="PANTHER" id="PTHR32063:SF33">
    <property type="entry name" value="RND SUPERFAMILY EFFLUX PUMP PERMEASE COMPONENT"/>
    <property type="match status" value="1"/>
</dbReference>
<dbReference type="Pfam" id="PF00873">
    <property type="entry name" value="ACR_tran"/>
    <property type="match status" value="1"/>
</dbReference>
<dbReference type="PRINTS" id="PR00702">
    <property type="entry name" value="ACRIFLAVINRP"/>
</dbReference>
<accession>A0A5C8LXQ8</accession>
<name>A0A5C8LXQ8_9GAMM</name>
<feature type="transmembrane region" description="Helical" evidence="1">
    <location>
        <begin position="1010"/>
        <end position="1036"/>
    </location>
</feature>
<feature type="transmembrane region" description="Helical" evidence="1">
    <location>
        <begin position="555"/>
        <end position="575"/>
    </location>
</feature>
<evidence type="ECO:0000313" key="2">
    <source>
        <dbReference type="EMBL" id="TXK81527.1"/>
    </source>
</evidence>
<dbReference type="GO" id="GO:0042910">
    <property type="term" value="F:xenobiotic transmembrane transporter activity"/>
    <property type="evidence" value="ECO:0007669"/>
    <property type="project" value="TreeGrafter"/>
</dbReference>
<sequence>MQPLDQTHKGWLAWFARNSVASNLLMVILLLAGIASVFTIKKQTFPEIQLEQVTIRVAYLGAAPQEVEEGIVDKIEESLRSLNGIKKIRSNAVEGLATVNVEIQSGYDIQEVMNEIKMQVDSISSFPEQTERPVVYNTKFQSNVLWLSVYGDTDQRGLKEFAKDVRDELKKLPGVSKVEVVGALDYEVSIEVSEHKLREYGLTFNQIVTAVRGSSVDLPGGSIKADNGNILLRAKGQAYRQQDFADIVLINRADGTRLLLGDIAKVNDGFVEMESYSTFNGKPSVSIKVDAVGEDNTLKIAAAVKDYVGKKKADLPDSMNIDYWGDSSYYLQGRLDLMTDNMLMGALLVLISLTLFLEFRVAFWVMVGIPVCFLGTIALMPLSMFDVSINMISLFGFILVLGILVDDAIIIGESAYTEIEKYGKSAETVIRGAQRVAMPATFGVLTTIAAFIPMLMVGGPQGPIWESIAWVVILCLLFSMVESKFILPAHLIAMDSKPWDPDRHGIFYSLGRACSNGLKFVRLKVSGATDSFVYGRYKRAIAWCIEYRYITATSFFAMMVLMIGLMAGGHVRWVFFPNIPSDFINANLTMMEGSSGQATVQAMQQLEAALVKTNEQIVAKGEEGLMKHRLTFTESDTRGELVIELEKSEGRNIDANEFVRLWREQIPEIAGIKTLQIFSSTSGGGGGDISFQLKSKELDQLRLATEELKAAMVAYQGVYDIEDSISGGNDEIVLKIKPQAEALGITLSDLATQVRYGFYGAEAQRIQRDGEEVKVMVRYPKEERRSVGNLENMKIRTASGAEVPFSQVAEYKAQPSYSAINRVDGERSVTISASVDKALAEPMKITKELQDKVLPKLAEKYGIETALEGASLEEADAMTDLALGFLLALFVIYALLAIPLKSYTQPLIIMSVIPFGLIGAILGHMLLGLSVSIMSLFGLIALAGVVVNDSLVMVDFVNESRRNGIPLKEAVVGAGTRRFRPIMLTSLTTFLGLAPIVLEKSLQAQIVVPMAVSLAYGILFATVITLLLIPALYVILDDFLGVFRRKKAEDTTYTVDELPQQK</sequence>
<feature type="transmembrane region" description="Helical" evidence="1">
    <location>
        <begin position="347"/>
        <end position="380"/>
    </location>
</feature>
<organism evidence="2 3">
    <name type="scientific">Rheinheimera tangshanensis</name>
    <dbReference type="NCBI Taxonomy" id="400153"/>
    <lineage>
        <taxon>Bacteria</taxon>
        <taxon>Pseudomonadati</taxon>
        <taxon>Pseudomonadota</taxon>
        <taxon>Gammaproteobacteria</taxon>
        <taxon>Chromatiales</taxon>
        <taxon>Chromatiaceae</taxon>
        <taxon>Rheinheimera</taxon>
    </lineage>
</organism>
<dbReference type="RefSeq" id="WP_147903689.1">
    <property type="nucleotide sequence ID" value="NZ_BAAAGC010000008.1"/>
</dbReference>
<keyword evidence="1" id="KW-1133">Transmembrane helix</keyword>
<keyword evidence="1" id="KW-0812">Transmembrane</keyword>
<feature type="transmembrane region" description="Helical" evidence="1">
    <location>
        <begin position="436"/>
        <end position="456"/>
    </location>
</feature>
<feature type="transmembrane region" description="Helical" evidence="1">
    <location>
        <begin position="881"/>
        <end position="900"/>
    </location>
</feature>
<evidence type="ECO:0000256" key="1">
    <source>
        <dbReference type="SAM" id="Phobius"/>
    </source>
</evidence>
<feature type="transmembrane region" description="Helical" evidence="1">
    <location>
        <begin position="468"/>
        <end position="487"/>
    </location>
</feature>
<keyword evidence="1" id="KW-0472">Membrane</keyword>
<dbReference type="SUPFAM" id="SSF82693">
    <property type="entry name" value="Multidrug efflux transporter AcrB pore domain, PN1, PN2, PC1 and PC2 subdomains"/>
    <property type="match status" value="2"/>
</dbReference>
<comment type="caution">
    <text evidence="2">The sequence shown here is derived from an EMBL/GenBank/DDBJ whole genome shotgun (WGS) entry which is preliminary data.</text>
</comment>
<reference evidence="2 3" key="1">
    <citation type="submission" date="2019-08" db="EMBL/GenBank/DDBJ databases">
        <title>Draft genome analysis of Rheinheimera tangshanensis isolated from the roots of fresh rice plants (Oryza sativa).</title>
        <authorList>
            <person name="Yu Q."/>
            <person name="Qi Y."/>
            <person name="Zhang H."/>
            <person name="Pu J."/>
        </authorList>
    </citation>
    <scope>NUCLEOTIDE SEQUENCE [LARGE SCALE GENOMIC DNA]</scope>
    <source>
        <strain evidence="2 3">JA3-B52</strain>
    </source>
</reference>
<dbReference type="InterPro" id="IPR001036">
    <property type="entry name" value="Acrflvin-R"/>
</dbReference>
<dbReference type="InterPro" id="IPR027463">
    <property type="entry name" value="AcrB_DN_DC_subdom"/>
</dbReference>
<feature type="transmembrane region" description="Helical" evidence="1">
    <location>
        <begin position="979"/>
        <end position="998"/>
    </location>
</feature>
<dbReference type="SUPFAM" id="SSF82866">
    <property type="entry name" value="Multidrug efflux transporter AcrB transmembrane domain"/>
    <property type="match status" value="2"/>
</dbReference>
<dbReference type="OrthoDB" id="5287122at2"/>
<dbReference type="Gene3D" id="3.30.70.1320">
    <property type="entry name" value="Multidrug efflux transporter AcrB pore domain like"/>
    <property type="match status" value="1"/>
</dbReference>
<dbReference type="PANTHER" id="PTHR32063">
    <property type="match status" value="1"/>
</dbReference>
<gene>
    <name evidence="2" type="ORF">FU839_06330</name>
</gene>
<dbReference type="GO" id="GO:0005886">
    <property type="term" value="C:plasma membrane"/>
    <property type="evidence" value="ECO:0007669"/>
    <property type="project" value="TreeGrafter"/>
</dbReference>
<dbReference type="AlphaFoldDB" id="A0A5C8LXQ8"/>
<dbReference type="Gene3D" id="1.20.1640.10">
    <property type="entry name" value="Multidrug efflux transporter AcrB transmembrane domain"/>
    <property type="match status" value="2"/>
</dbReference>
<dbReference type="Proteomes" id="UP000321814">
    <property type="component" value="Unassembled WGS sequence"/>
</dbReference>
<dbReference type="EMBL" id="VRLR01000003">
    <property type="protein sequence ID" value="TXK81527.1"/>
    <property type="molecule type" value="Genomic_DNA"/>
</dbReference>
<evidence type="ECO:0000313" key="3">
    <source>
        <dbReference type="Proteomes" id="UP000321814"/>
    </source>
</evidence>
<protein>
    <submittedName>
        <fullName evidence="2">Efflux RND transporter permease subunit</fullName>
    </submittedName>
</protein>
<proteinExistence type="predicted"/>
<dbReference type="Gene3D" id="3.30.70.1440">
    <property type="entry name" value="Multidrug efflux transporter AcrB pore domain"/>
    <property type="match status" value="1"/>
</dbReference>